<evidence type="ECO:0000259" key="1">
    <source>
        <dbReference type="PROSITE" id="PS51186"/>
    </source>
</evidence>
<dbReference type="STRING" id="1317122.ATO12_11210"/>
<dbReference type="InterPro" id="IPR016181">
    <property type="entry name" value="Acyl_CoA_acyltransferase"/>
</dbReference>
<dbReference type="PROSITE" id="PS51186">
    <property type="entry name" value="GNAT"/>
    <property type="match status" value="1"/>
</dbReference>
<name>A0A023BWA7_9FLAO</name>
<gene>
    <name evidence="2" type="ORF">ATO12_11210</name>
</gene>
<dbReference type="GO" id="GO:0016747">
    <property type="term" value="F:acyltransferase activity, transferring groups other than amino-acyl groups"/>
    <property type="evidence" value="ECO:0007669"/>
    <property type="project" value="InterPro"/>
</dbReference>
<proteinExistence type="predicted"/>
<evidence type="ECO:0000313" key="2">
    <source>
        <dbReference type="EMBL" id="EZH74332.1"/>
    </source>
</evidence>
<dbReference type="Pfam" id="PF13508">
    <property type="entry name" value="Acetyltransf_7"/>
    <property type="match status" value="1"/>
</dbReference>
<dbReference type="Gene3D" id="3.40.630.30">
    <property type="match status" value="1"/>
</dbReference>
<evidence type="ECO:0000313" key="3">
    <source>
        <dbReference type="Proteomes" id="UP000023541"/>
    </source>
</evidence>
<dbReference type="RefSeq" id="WP_051575661.1">
    <property type="nucleotide sequence ID" value="NZ_AQRA01000003.1"/>
</dbReference>
<protein>
    <recommendedName>
        <fullName evidence="1">N-acetyltransferase domain-containing protein</fullName>
    </recommendedName>
</protein>
<keyword evidence="3" id="KW-1185">Reference proteome</keyword>
<dbReference type="OrthoDB" id="66776at2"/>
<dbReference type="CDD" id="cd04301">
    <property type="entry name" value="NAT_SF"/>
    <property type="match status" value="1"/>
</dbReference>
<dbReference type="AlphaFoldDB" id="A0A023BWA7"/>
<organism evidence="2 3">
    <name type="scientific">Aquimarina atlantica</name>
    <dbReference type="NCBI Taxonomy" id="1317122"/>
    <lineage>
        <taxon>Bacteria</taxon>
        <taxon>Pseudomonadati</taxon>
        <taxon>Bacteroidota</taxon>
        <taxon>Flavobacteriia</taxon>
        <taxon>Flavobacteriales</taxon>
        <taxon>Flavobacteriaceae</taxon>
        <taxon>Aquimarina</taxon>
    </lineage>
</organism>
<dbReference type="SUPFAM" id="SSF55729">
    <property type="entry name" value="Acyl-CoA N-acyltransferases (Nat)"/>
    <property type="match status" value="1"/>
</dbReference>
<sequence>MHIVRPVQISDIQNIYQLYKKIGEHPGGIIRVSSEITLDYIQDFVHKSISDGLILAIPHPEHEHQIIAEIHAYRIPISAFRHILTDLTIVVNPEFQGQGLGKLLFTSFLNKIKKSYPHILRVELFVREKNTNTVQFYKKLGFISEAKHYQKIKNLDHSIETPIHMAWFNPKYNNNLTHQDLNRKANHNS</sequence>
<comment type="caution">
    <text evidence="2">The sequence shown here is derived from an EMBL/GenBank/DDBJ whole genome shotgun (WGS) entry which is preliminary data.</text>
</comment>
<dbReference type="EMBL" id="AQRA01000003">
    <property type="protein sequence ID" value="EZH74332.1"/>
    <property type="molecule type" value="Genomic_DNA"/>
</dbReference>
<accession>A0A023BWA7</accession>
<feature type="domain" description="N-acetyltransferase" evidence="1">
    <location>
        <begin position="2"/>
        <end position="170"/>
    </location>
</feature>
<dbReference type="InterPro" id="IPR000182">
    <property type="entry name" value="GNAT_dom"/>
</dbReference>
<dbReference type="eggNOG" id="COG0456">
    <property type="taxonomic scope" value="Bacteria"/>
</dbReference>
<dbReference type="Proteomes" id="UP000023541">
    <property type="component" value="Unassembled WGS sequence"/>
</dbReference>
<reference evidence="2 3" key="1">
    <citation type="submission" date="2014-04" db="EMBL/GenBank/DDBJ databases">
        <title>Aquimarina sp. 22II-S11-z7 Genome Sequencing.</title>
        <authorList>
            <person name="Lai Q."/>
        </authorList>
    </citation>
    <scope>NUCLEOTIDE SEQUENCE [LARGE SCALE GENOMIC DNA]</scope>
    <source>
        <strain evidence="2 3">22II-S11-z7</strain>
    </source>
</reference>